<feature type="region of interest" description="Disordered" evidence="1">
    <location>
        <begin position="71"/>
        <end position="91"/>
    </location>
</feature>
<dbReference type="Proteomes" id="UP000006671">
    <property type="component" value="Unassembled WGS sequence"/>
</dbReference>
<evidence type="ECO:0000256" key="1">
    <source>
        <dbReference type="SAM" id="MobiDB-lite"/>
    </source>
</evidence>
<evidence type="ECO:0000313" key="3">
    <source>
        <dbReference type="Proteomes" id="UP000006671"/>
    </source>
</evidence>
<dbReference type="RefSeq" id="XP_002673190.1">
    <property type="nucleotide sequence ID" value="XM_002673144.1"/>
</dbReference>
<dbReference type="AlphaFoldDB" id="D2VRT8"/>
<evidence type="ECO:0000313" key="2">
    <source>
        <dbReference type="EMBL" id="EFC40446.1"/>
    </source>
</evidence>
<proteinExistence type="predicted"/>
<reference evidence="2 3" key="1">
    <citation type="journal article" date="2010" name="Cell">
        <title>The genome of Naegleria gruberi illuminates early eukaryotic versatility.</title>
        <authorList>
            <person name="Fritz-Laylin L.K."/>
            <person name="Prochnik S.E."/>
            <person name="Ginger M.L."/>
            <person name="Dacks J.B."/>
            <person name="Carpenter M.L."/>
            <person name="Field M.C."/>
            <person name="Kuo A."/>
            <person name="Paredez A."/>
            <person name="Chapman J."/>
            <person name="Pham J."/>
            <person name="Shu S."/>
            <person name="Neupane R."/>
            <person name="Cipriano M."/>
            <person name="Mancuso J."/>
            <person name="Tu H."/>
            <person name="Salamov A."/>
            <person name="Lindquist E."/>
            <person name="Shapiro H."/>
            <person name="Lucas S."/>
            <person name="Grigoriev I.V."/>
            <person name="Cande W.Z."/>
            <person name="Fulton C."/>
            <person name="Rokhsar D.S."/>
            <person name="Dawson S.C."/>
        </authorList>
    </citation>
    <scope>NUCLEOTIDE SEQUENCE [LARGE SCALE GENOMIC DNA]</scope>
    <source>
        <strain evidence="2 3">NEG-M</strain>
    </source>
</reference>
<dbReference type="KEGG" id="ngr:NAEGRDRAFT_81006"/>
<organism evidence="3">
    <name type="scientific">Naegleria gruberi</name>
    <name type="common">Amoeba</name>
    <dbReference type="NCBI Taxonomy" id="5762"/>
    <lineage>
        <taxon>Eukaryota</taxon>
        <taxon>Discoba</taxon>
        <taxon>Heterolobosea</taxon>
        <taxon>Tetramitia</taxon>
        <taxon>Eutetramitia</taxon>
        <taxon>Vahlkampfiidae</taxon>
        <taxon>Naegleria</taxon>
    </lineage>
</organism>
<protein>
    <submittedName>
        <fullName evidence="2">Predicted protein</fullName>
    </submittedName>
</protein>
<dbReference type="InParanoid" id="D2VRT8"/>
<dbReference type="VEuPathDB" id="AmoebaDB:NAEGRDRAFT_81006"/>
<keyword evidence="3" id="KW-1185">Reference proteome</keyword>
<gene>
    <name evidence="2" type="ORF">NAEGRDRAFT_81006</name>
</gene>
<accession>D2VRT8</accession>
<sequence>MLENKKRKLLLDQFSSQYLRPSKYLLMYRNNDLEEESEDQANNKHAIYENNDDNNGSNDEATIKRMELNDERMDSASSSASEERVGAVGATTLENRSSNRKSIMEIGNDCFFEILGFLELYEFRSCILVSKTWARLIIPFFMDLAMEIYENDEHLDSLRKFGQENDDLILKDGLYTEGATWKPFTCYNDDQIGDFSVSYGHCSDDDDVIELDECEFHRKLIPFGSPLCKGTVKEQFELVQDKIDSESYRILIEKQLGIPEKEQDTYEFNPFVIFDEIEREKGMIEPYLHEIQEAKCRDNDDDNFNVFSEEHVPYAIRAGITRCTKRAGILFHEPSAIEDAFYQLKRFIYLLIKDAYESKFPNKTQDLQFTETYEDYSLHCFEYEDDFLNSDLMEDRDLKLNSQDILESFTKLTGKTFFFADARLEAALYAGNPEAEPIEQGSDEDLEYFGYSLYESDMNEFPIVDLDDSSPNDEQQATEEESLQYHLRRMLREQSYECILNYFESTSD</sequence>
<dbReference type="EMBL" id="GG738892">
    <property type="protein sequence ID" value="EFC40446.1"/>
    <property type="molecule type" value="Genomic_DNA"/>
</dbReference>
<name>D2VRT8_NAEGR</name>
<dbReference type="GeneID" id="8854414"/>